<organism evidence="2 3">
    <name type="scientific">Quercus lobata</name>
    <name type="common">Valley oak</name>
    <dbReference type="NCBI Taxonomy" id="97700"/>
    <lineage>
        <taxon>Eukaryota</taxon>
        <taxon>Viridiplantae</taxon>
        <taxon>Streptophyta</taxon>
        <taxon>Embryophyta</taxon>
        <taxon>Tracheophyta</taxon>
        <taxon>Spermatophyta</taxon>
        <taxon>Magnoliopsida</taxon>
        <taxon>eudicotyledons</taxon>
        <taxon>Gunneridae</taxon>
        <taxon>Pentapetalae</taxon>
        <taxon>rosids</taxon>
        <taxon>fabids</taxon>
        <taxon>Fagales</taxon>
        <taxon>Fagaceae</taxon>
        <taxon>Quercus</taxon>
    </lineage>
</organism>
<reference evidence="2 3" key="1">
    <citation type="journal article" date="2016" name="G3 (Bethesda)">
        <title>First Draft Assembly and Annotation of the Genome of a California Endemic Oak Quercus lobata Nee (Fagaceae).</title>
        <authorList>
            <person name="Sork V.L."/>
            <person name="Fitz-Gibbon S.T."/>
            <person name="Puiu D."/>
            <person name="Crepeau M."/>
            <person name="Gugger P.F."/>
            <person name="Sherman R."/>
            <person name="Stevens K."/>
            <person name="Langley C.H."/>
            <person name="Pellegrini M."/>
            <person name="Salzberg S.L."/>
        </authorList>
    </citation>
    <scope>NUCLEOTIDE SEQUENCE [LARGE SCALE GENOMIC DNA]</scope>
    <source>
        <strain evidence="2 3">cv. SW786</strain>
    </source>
</reference>
<evidence type="ECO:0000256" key="1">
    <source>
        <dbReference type="SAM" id="Coils"/>
    </source>
</evidence>
<feature type="coiled-coil region" evidence="1">
    <location>
        <begin position="157"/>
        <end position="191"/>
    </location>
</feature>
<name>A0A7N2LQR3_QUELO</name>
<keyword evidence="3" id="KW-1185">Reference proteome</keyword>
<dbReference type="InParanoid" id="A0A7N2LQR3"/>
<dbReference type="Gramene" id="QL05p039170:mrna">
    <property type="protein sequence ID" value="QL05p039170:mrna:CDS:2"/>
    <property type="gene ID" value="QL05p039170"/>
</dbReference>
<dbReference type="EnsemblPlants" id="QL05p039170:mrna">
    <property type="protein sequence ID" value="QL05p039170:mrna:CDS:2"/>
    <property type="gene ID" value="QL05p039170"/>
</dbReference>
<accession>A0A7N2LQR3</accession>
<reference evidence="2" key="2">
    <citation type="submission" date="2021-01" db="UniProtKB">
        <authorList>
            <consortium name="EnsemblPlants"/>
        </authorList>
    </citation>
    <scope>IDENTIFICATION</scope>
</reference>
<dbReference type="Proteomes" id="UP000594261">
    <property type="component" value="Chromosome 5"/>
</dbReference>
<proteinExistence type="predicted"/>
<evidence type="ECO:0000313" key="2">
    <source>
        <dbReference type="EnsemblPlants" id="QL05p039170:mrna:CDS:2"/>
    </source>
</evidence>
<dbReference type="EMBL" id="LRBV02000005">
    <property type="status" value="NOT_ANNOTATED_CDS"/>
    <property type="molecule type" value="Genomic_DNA"/>
</dbReference>
<evidence type="ECO:0000313" key="3">
    <source>
        <dbReference type="Proteomes" id="UP000594261"/>
    </source>
</evidence>
<keyword evidence="1" id="KW-0175">Coiled coil</keyword>
<sequence>MATRFRKGKLSKIQEKKAKTRLKEGLLTKKRKKDNEPLQEDTVVVSLFPKPAIQLPASPTSSLELITPTDEVIKTRGKDRSVLGTFWGNVDVAVLKAHDAIVVEVISCSQDYAGGPLLLFFFFFNPSLCFQLLGESLYLLGKYLAYEKKLVSSLSQVESLSSKNALLKEKFSSLEGEAKETQEHLKALDKDVSTEKTFFGLKDKQIEEALARIPKVGAEVIKKFMDSDEYSNKLCDYYVEGFDLFCKYLAKHHLELDFSKLDMEEVEREILANHPFEATTENVEVMEGVATTAPADLSSSNLP</sequence>
<protein>
    <submittedName>
        <fullName evidence="2">Uncharacterized protein</fullName>
    </submittedName>
</protein>
<dbReference type="AlphaFoldDB" id="A0A7N2LQR3"/>